<feature type="compositionally biased region" description="Basic and acidic residues" evidence="2">
    <location>
        <begin position="598"/>
        <end position="607"/>
    </location>
</feature>
<dbReference type="EMBL" id="BFAD01000002">
    <property type="protein sequence ID" value="GBE79717.1"/>
    <property type="molecule type" value="Genomic_DNA"/>
</dbReference>
<dbReference type="OrthoDB" id="3268641at2759"/>
<organism evidence="3 4">
    <name type="scientific">Sparassis crispa</name>
    <dbReference type="NCBI Taxonomy" id="139825"/>
    <lineage>
        <taxon>Eukaryota</taxon>
        <taxon>Fungi</taxon>
        <taxon>Dikarya</taxon>
        <taxon>Basidiomycota</taxon>
        <taxon>Agaricomycotina</taxon>
        <taxon>Agaricomycetes</taxon>
        <taxon>Polyporales</taxon>
        <taxon>Sparassidaceae</taxon>
        <taxon>Sparassis</taxon>
    </lineage>
</organism>
<feature type="compositionally biased region" description="Low complexity" evidence="2">
    <location>
        <begin position="385"/>
        <end position="411"/>
    </location>
</feature>
<feature type="compositionally biased region" description="Low complexity" evidence="2">
    <location>
        <begin position="890"/>
        <end position="908"/>
    </location>
</feature>
<feature type="coiled-coil region" evidence="1">
    <location>
        <begin position="540"/>
        <end position="574"/>
    </location>
</feature>
<dbReference type="InParanoid" id="A0A401GC34"/>
<feature type="compositionally biased region" description="Low complexity" evidence="2">
    <location>
        <begin position="800"/>
        <end position="810"/>
    </location>
</feature>
<evidence type="ECO:0000256" key="2">
    <source>
        <dbReference type="SAM" id="MobiDB-lite"/>
    </source>
</evidence>
<gene>
    <name evidence="3" type="ORF">SCP_0209180</name>
</gene>
<dbReference type="GeneID" id="38776634"/>
<reference evidence="3 4" key="1">
    <citation type="journal article" date="2018" name="Sci. Rep.">
        <title>Genome sequence of the cauliflower mushroom Sparassis crispa (Hanabiratake) and its association with beneficial usage.</title>
        <authorList>
            <person name="Kiyama R."/>
            <person name="Furutani Y."/>
            <person name="Kawaguchi K."/>
            <person name="Nakanishi T."/>
        </authorList>
    </citation>
    <scope>NUCLEOTIDE SEQUENCE [LARGE SCALE GENOMIC DNA]</scope>
</reference>
<feature type="region of interest" description="Disordered" evidence="2">
    <location>
        <begin position="796"/>
        <end position="986"/>
    </location>
</feature>
<comment type="caution">
    <text evidence="3">The sequence shown here is derived from an EMBL/GenBank/DDBJ whole genome shotgun (WGS) entry which is preliminary data.</text>
</comment>
<protein>
    <submittedName>
        <fullName evidence="3">Uncharacterized protein</fullName>
    </submittedName>
</protein>
<evidence type="ECO:0000256" key="1">
    <source>
        <dbReference type="SAM" id="Coils"/>
    </source>
</evidence>
<keyword evidence="1" id="KW-0175">Coiled coil</keyword>
<name>A0A401GC34_9APHY</name>
<dbReference type="RefSeq" id="XP_027610630.1">
    <property type="nucleotide sequence ID" value="XM_027754829.1"/>
</dbReference>
<feature type="region of interest" description="Disordered" evidence="2">
    <location>
        <begin position="385"/>
        <end position="434"/>
    </location>
</feature>
<feature type="compositionally biased region" description="Low complexity" evidence="2">
    <location>
        <begin position="18"/>
        <end position="27"/>
    </location>
</feature>
<evidence type="ECO:0000313" key="4">
    <source>
        <dbReference type="Proteomes" id="UP000287166"/>
    </source>
</evidence>
<sequence>MRRLAAVFAAKRTDRSDAASSVADDSPAAPPSQQLSKPRSRFFRSLSRKAAPPAQSLVVSDHTPSSSSSSSAGPSTPDDDGTSSFRAAASRKNWLAWHHDTPPAPQYISAPTPTSRSVPPASPRHGSEEDLSSDESSGTEPEQPLSPTVVAPQRPRICLTPSSSDHSHSSARSGPLSPTAYVRALTVNALLSAFSPPPLLHVPNTPLFPRSCNLRRTLPPLSADPVCPSMLRRHLLRRLDRARTLAPSEQYSLAPFASRRGHPTAASHRGPSRNSVQTIDDVAVSDGKRIGMHSDGLRLWAERPCFEDRMVVYLPAHPGSVQNVVCIPVSGPGLGVAAIEFSETLELLAGLYDPDAEVAATAEAEDANVLPAWLLDVTLTPPLSLSSSATPESSGPTTPTSTSPMPSPVLSGSSKPPELSVTLPSPPPRGQLYKAAPSPLRIEHSQVLFSIPPTSPRRTASPAAPTPTVSPSPSSSTGTSVTVKPSSPVHTKPNVRFAESVPADAPGMDAYRTDNIPLGYVQRIKHQRAEKARFLAVERARRDEAVRAEEQRRRREAERRALEEERKKRLYAEEVARARARRESMRVDPDWEIAREKERERRGREVRPVLARPAYDAQPAPAPRRQGSAEPNVRRDESPAQRSAVAGSRSSSVRPASINGSAAAEHGSPAAAAATRSSSSPDVRHGQGQGRPNASRRGSMVSDAGSRPSPAPPGSPAWMSSPNGSPRMNPRLSMNMGVPSMPMQMVQVPMPMQMVPVPVPVAMPYALPMGMYGMSAGMMMDAPLLPPSPPFMVHQFGYRAPSPAQGPSSQSRDHSRSRAHSSSPAPGPRDHAHSSSPAPGHRDHAHSSSPAPGHRDHAPSPSRSPQPQPQNRSHSSSPRQAAALLSPHTQQRSPMSPAQAPSPSSSAPRAHHQRRSSADVDVHRSAQPPPQSSDRRSTKSSAPRPAPTHHASLPPSVPPMPRSTRAQDGFQILSRPSAGRRQTMIS</sequence>
<dbReference type="STRING" id="139825.A0A401GC34"/>
<accession>A0A401GC34</accession>
<feature type="compositionally biased region" description="Low complexity" evidence="2">
    <location>
        <begin position="471"/>
        <end position="489"/>
    </location>
</feature>
<feature type="compositionally biased region" description="Low complexity" evidence="2">
    <location>
        <begin position="869"/>
        <end position="880"/>
    </location>
</feature>
<feature type="compositionally biased region" description="Low complexity" evidence="2">
    <location>
        <begin position="642"/>
        <end position="680"/>
    </location>
</feature>
<proteinExistence type="predicted"/>
<dbReference type="AlphaFoldDB" id="A0A401GC34"/>
<feature type="region of interest" description="Disordered" evidence="2">
    <location>
        <begin position="451"/>
        <end position="493"/>
    </location>
</feature>
<evidence type="ECO:0000313" key="3">
    <source>
        <dbReference type="EMBL" id="GBE79717.1"/>
    </source>
</evidence>
<feature type="compositionally biased region" description="Low complexity" evidence="2">
    <location>
        <begin position="60"/>
        <end position="76"/>
    </location>
</feature>
<dbReference type="Proteomes" id="UP000287166">
    <property type="component" value="Unassembled WGS sequence"/>
</dbReference>
<keyword evidence="4" id="KW-1185">Reference proteome</keyword>
<feature type="region of interest" description="Disordered" evidence="2">
    <location>
        <begin position="1"/>
        <end position="175"/>
    </location>
</feature>
<feature type="region of interest" description="Disordered" evidence="2">
    <location>
        <begin position="598"/>
        <end position="736"/>
    </location>
</feature>